<reference evidence="9 10" key="1">
    <citation type="submission" date="2018-05" db="EMBL/GenBank/DDBJ databases">
        <title>Salinimonas sp. HMF8227 Genome sequencing and assembly.</title>
        <authorList>
            <person name="Kang H."/>
            <person name="Kang J."/>
            <person name="Cha I."/>
            <person name="Kim H."/>
            <person name="Joh K."/>
        </authorList>
    </citation>
    <scope>NUCLEOTIDE SEQUENCE [LARGE SCALE GENOMIC DNA]</scope>
    <source>
        <strain evidence="9 10">HMF8227</strain>
    </source>
</reference>
<dbReference type="GO" id="GO:0070677">
    <property type="term" value="F:rRNA (cytosine-2'-O-)-methyltransferase activity"/>
    <property type="evidence" value="ECO:0007669"/>
    <property type="project" value="UniProtKB-UniRule"/>
</dbReference>
<keyword evidence="5 6" id="KW-0949">S-adenosyl-L-methionine</keyword>
<keyword evidence="4 6" id="KW-0808">Transferase</keyword>
<dbReference type="OrthoDB" id="9809084at2"/>
<name>A0A2S2E5K3_9ALTE</name>
<dbReference type="Pfam" id="PF23016">
    <property type="entry name" value="RsmI_C"/>
    <property type="match status" value="1"/>
</dbReference>
<keyword evidence="2 6" id="KW-0698">rRNA processing</keyword>
<dbReference type="PIRSF" id="PIRSF005917">
    <property type="entry name" value="MTase_YraL"/>
    <property type="match status" value="1"/>
</dbReference>
<dbReference type="PROSITE" id="PS01296">
    <property type="entry name" value="RSMI"/>
    <property type="match status" value="1"/>
</dbReference>
<dbReference type="PANTHER" id="PTHR46111">
    <property type="entry name" value="RIBOSOMAL RNA SMALL SUBUNIT METHYLTRANSFERASE I"/>
    <property type="match status" value="1"/>
</dbReference>
<dbReference type="FunFam" id="3.40.1010.10:FF:000002">
    <property type="entry name" value="Ribosomal RNA small subunit methyltransferase I"/>
    <property type="match status" value="1"/>
</dbReference>
<proteinExistence type="inferred from homology"/>
<dbReference type="EMBL" id="CP029347">
    <property type="protein sequence ID" value="AWL12934.1"/>
    <property type="molecule type" value="Genomic_DNA"/>
</dbReference>
<accession>A0A2S2E5K3</accession>
<dbReference type="Pfam" id="PF00590">
    <property type="entry name" value="TP_methylase"/>
    <property type="match status" value="1"/>
</dbReference>
<dbReference type="SUPFAM" id="SSF53790">
    <property type="entry name" value="Tetrapyrrole methylase"/>
    <property type="match status" value="1"/>
</dbReference>
<dbReference type="Gene3D" id="3.30.950.10">
    <property type="entry name" value="Methyltransferase, Cobalt-precorrin-4 Transmethylase, Domain 2"/>
    <property type="match status" value="1"/>
</dbReference>
<dbReference type="InterPro" id="IPR035996">
    <property type="entry name" value="4pyrrol_Methylase_sf"/>
</dbReference>
<evidence type="ECO:0000256" key="4">
    <source>
        <dbReference type="ARBA" id="ARBA00022679"/>
    </source>
</evidence>
<evidence type="ECO:0000259" key="7">
    <source>
        <dbReference type="Pfam" id="PF00590"/>
    </source>
</evidence>
<evidence type="ECO:0000256" key="1">
    <source>
        <dbReference type="ARBA" id="ARBA00022490"/>
    </source>
</evidence>
<feature type="domain" description="RsmI HTH" evidence="8">
    <location>
        <begin position="235"/>
        <end position="277"/>
    </location>
</feature>
<dbReference type="InterPro" id="IPR014776">
    <property type="entry name" value="4pyrrole_Mease_sub2"/>
</dbReference>
<evidence type="ECO:0000313" key="9">
    <source>
        <dbReference type="EMBL" id="AWL12934.1"/>
    </source>
</evidence>
<keyword evidence="1 6" id="KW-0963">Cytoplasm</keyword>
<dbReference type="KEGG" id="salh:HMF8227_02482"/>
<dbReference type="NCBIfam" id="TIGR00096">
    <property type="entry name" value="16S rRNA (cytidine(1402)-2'-O)-methyltransferase"/>
    <property type="match status" value="1"/>
</dbReference>
<feature type="domain" description="Tetrapyrrole methylase" evidence="7">
    <location>
        <begin position="6"/>
        <end position="206"/>
    </location>
</feature>
<comment type="similarity">
    <text evidence="6">Belongs to the methyltransferase superfamily. RsmI family.</text>
</comment>
<comment type="subcellular location">
    <subcellularLocation>
        <location evidence="6">Cytoplasm</location>
    </subcellularLocation>
</comment>
<dbReference type="InterPro" id="IPR053910">
    <property type="entry name" value="RsmI_HTH"/>
</dbReference>
<evidence type="ECO:0000256" key="2">
    <source>
        <dbReference type="ARBA" id="ARBA00022552"/>
    </source>
</evidence>
<dbReference type="HAMAP" id="MF_01877">
    <property type="entry name" value="16SrRNA_methyltr_I"/>
    <property type="match status" value="1"/>
</dbReference>
<dbReference type="InterPro" id="IPR008189">
    <property type="entry name" value="rRNA_ssu_MeTfrase_I"/>
</dbReference>
<dbReference type="PANTHER" id="PTHR46111:SF1">
    <property type="entry name" value="RIBOSOMAL RNA SMALL SUBUNIT METHYLTRANSFERASE I"/>
    <property type="match status" value="1"/>
</dbReference>
<keyword evidence="3 6" id="KW-0489">Methyltransferase</keyword>
<dbReference type="FunFam" id="3.30.950.10:FF:000002">
    <property type="entry name" value="Ribosomal RNA small subunit methyltransferase I"/>
    <property type="match status" value="1"/>
</dbReference>
<comment type="catalytic activity">
    <reaction evidence="6">
        <text>cytidine(1402) in 16S rRNA + S-adenosyl-L-methionine = 2'-O-methylcytidine(1402) in 16S rRNA + S-adenosyl-L-homocysteine + H(+)</text>
        <dbReference type="Rhea" id="RHEA:42924"/>
        <dbReference type="Rhea" id="RHEA-COMP:10285"/>
        <dbReference type="Rhea" id="RHEA-COMP:10286"/>
        <dbReference type="ChEBI" id="CHEBI:15378"/>
        <dbReference type="ChEBI" id="CHEBI:57856"/>
        <dbReference type="ChEBI" id="CHEBI:59789"/>
        <dbReference type="ChEBI" id="CHEBI:74495"/>
        <dbReference type="ChEBI" id="CHEBI:82748"/>
        <dbReference type="EC" id="2.1.1.198"/>
    </reaction>
</comment>
<evidence type="ECO:0000259" key="8">
    <source>
        <dbReference type="Pfam" id="PF23016"/>
    </source>
</evidence>
<dbReference type="Gene3D" id="3.40.1010.10">
    <property type="entry name" value="Cobalt-precorrin-4 Transmethylase, Domain 1"/>
    <property type="match status" value="1"/>
</dbReference>
<dbReference type="Proteomes" id="UP000245728">
    <property type="component" value="Chromosome"/>
</dbReference>
<organism evidence="9 10">
    <name type="scientific">Saliniradius amylolyticus</name>
    <dbReference type="NCBI Taxonomy" id="2183582"/>
    <lineage>
        <taxon>Bacteria</taxon>
        <taxon>Pseudomonadati</taxon>
        <taxon>Pseudomonadota</taxon>
        <taxon>Gammaproteobacteria</taxon>
        <taxon>Alteromonadales</taxon>
        <taxon>Alteromonadaceae</taxon>
        <taxon>Saliniradius</taxon>
    </lineage>
</organism>
<dbReference type="CDD" id="cd11648">
    <property type="entry name" value="RsmI"/>
    <property type="match status" value="1"/>
</dbReference>
<dbReference type="InterPro" id="IPR014777">
    <property type="entry name" value="4pyrrole_Mease_sub1"/>
</dbReference>
<dbReference type="RefSeq" id="WP_109340463.1">
    <property type="nucleotide sequence ID" value="NZ_CP029347.1"/>
</dbReference>
<dbReference type="AlphaFoldDB" id="A0A2S2E5K3"/>
<evidence type="ECO:0000313" key="10">
    <source>
        <dbReference type="Proteomes" id="UP000245728"/>
    </source>
</evidence>
<evidence type="ECO:0000256" key="6">
    <source>
        <dbReference type="HAMAP-Rule" id="MF_01877"/>
    </source>
</evidence>
<keyword evidence="10" id="KW-1185">Reference proteome</keyword>
<evidence type="ECO:0000256" key="3">
    <source>
        <dbReference type="ARBA" id="ARBA00022603"/>
    </source>
</evidence>
<dbReference type="GO" id="GO:0005737">
    <property type="term" value="C:cytoplasm"/>
    <property type="evidence" value="ECO:0007669"/>
    <property type="project" value="UniProtKB-SubCell"/>
</dbReference>
<dbReference type="EC" id="2.1.1.198" evidence="6"/>
<protein>
    <recommendedName>
        <fullName evidence="6">Ribosomal RNA small subunit methyltransferase I</fullName>
        <ecNumber evidence="6">2.1.1.198</ecNumber>
    </recommendedName>
    <alternativeName>
        <fullName evidence="6">16S rRNA 2'-O-ribose C1402 methyltransferase</fullName>
    </alternativeName>
    <alternativeName>
        <fullName evidence="6">rRNA (cytidine-2'-O-)-methyltransferase RsmI</fullName>
    </alternativeName>
</protein>
<comment type="function">
    <text evidence="6">Catalyzes the 2'-O-methylation of the ribose of cytidine 1402 (C1402) in 16S rRNA.</text>
</comment>
<sequence length="279" mass="30115">MNQSATLYIVATPIGHLGDISQRAAGVLAEVAVIAAEDTRHTQKLLQHLQVQTPLLSLHEHNESQRAGRILERLNRGDNVALVSDAGTPLISDPGYELVRLCRQHGVKVSPIPGACAAIAALSASGLPTHGFHFSGFLPVKQQARTKVIESLADSSYTTVFYEAPRRIRDTVAMLVEVLGGDRRCVLAKELTKTFETFVGDTAAEILDWLDADPVHQKGEFVLMVGPAEPTEHGVAPEAKALLTELTVELPLKKAAAITARHYGLKKNVLYNLGLELGL</sequence>
<gene>
    <name evidence="6 9" type="primary">rsmI</name>
    <name evidence="9" type="ORF">HMF8227_02482</name>
</gene>
<dbReference type="InterPro" id="IPR000878">
    <property type="entry name" value="4pyrrol_Mease"/>
</dbReference>
<dbReference type="InterPro" id="IPR018063">
    <property type="entry name" value="SAM_MeTrfase_RsmI_CS"/>
</dbReference>
<evidence type="ECO:0000256" key="5">
    <source>
        <dbReference type="ARBA" id="ARBA00022691"/>
    </source>
</evidence>